<keyword evidence="3" id="KW-1185">Reference proteome</keyword>
<dbReference type="EMBL" id="JAHQCS010000091">
    <property type="protein sequence ID" value="MBU9712046.1"/>
    <property type="molecule type" value="Genomic_DNA"/>
</dbReference>
<sequence length="126" mass="14851">MKIGHMALWTRDLEIMKDFYVNYFNGKTNGKYHNKVKGFESYFIRFEGETRLELMRQEGMSRQDIANRVGWAHIAMSLGSREHVNQMTERLQQDGYRLMDGPRKTGDGYYESVFQDPEGNLLELTE</sequence>
<dbReference type="InterPro" id="IPR037523">
    <property type="entry name" value="VOC_core"/>
</dbReference>
<reference evidence="2 3" key="1">
    <citation type="submission" date="2021-06" db="EMBL/GenBank/DDBJ databases">
        <title>Bacillus sp. RD4P76, an endophyte from a halophyte.</title>
        <authorList>
            <person name="Sun J.-Q."/>
        </authorList>
    </citation>
    <scope>NUCLEOTIDE SEQUENCE [LARGE SCALE GENOMIC DNA]</scope>
    <source>
        <strain evidence="2 3">CGMCC 1.15917</strain>
    </source>
</reference>
<gene>
    <name evidence="2" type="ORF">KS419_09870</name>
</gene>
<dbReference type="Pfam" id="PF00903">
    <property type="entry name" value="Glyoxalase"/>
    <property type="match status" value="1"/>
</dbReference>
<dbReference type="Proteomes" id="UP000784880">
    <property type="component" value="Unassembled WGS sequence"/>
</dbReference>
<comment type="caution">
    <text evidence="2">The sequence shown here is derived from an EMBL/GenBank/DDBJ whole genome shotgun (WGS) entry which is preliminary data.</text>
</comment>
<dbReference type="PANTHER" id="PTHR36113:SF1">
    <property type="entry name" value="GLYOXALASE_BLEOMYCIN RESISTANCE PROTEIN_DIOXYGENASE"/>
    <property type="match status" value="1"/>
</dbReference>
<dbReference type="PROSITE" id="PS51819">
    <property type="entry name" value="VOC"/>
    <property type="match status" value="1"/>
</dbReference>
<dbReference type="InterPro" id="IPR051332">
    <property type="entry name" value="Fosfomycin_Res_Enzymes"/>
</dbReference>
<dbReference type="InterPro" id="IPR004360">
    <property type="entry name" value="Glyas_Fos-R_dOase_dom"/>
</dbReference>
<name>A0ABS6JEN2_9BACI</name>
<accession>A0ABS6JEN2</accession>
<proteinExistence type="predicted"/>
<dbReference type="RefSeq" id="WP_217066214.1">
    <property type="nucleotide sequence ID" value="NZ_JAHQCS010000091.1"/>
</dbReference>
<organism evidence="2 3">
    <name type="scientific">Evansella tamaricis</name>
    <dbReference type="NCBI Taxonomy" id="2069301"/>
    <lineage>
        <taxon>Bacteria</taxon>
        <taxon>Bacillati</taxon>
        <taxon>Bacillota</taxon>
        <taxon>Bacilli</taxon>
        <taxon>Bacillales</taxon>
        <taxon>Bacillaceae</taxon>
        <taxon>Evansella</taxon>
    </lineage>
</organism>
<evidence type="ECO:0000259" key="1">
    <source>
        <dbReference type="PROSITE" id="PS51819"/>
    </source>
</evidence>
<feature type="domain" description="VOC" evidence="1">
    <location>
        <begin position="2"/>
        <end position="126"/>
    </location>
</feature>
<evidence type="ECO:0000313" key="2">
    <source>
        <dbReference type="EMBL" id="MBU9712046.1"/>
    </source>
</evidence>
<evidence type="ECO:0000313" key="3">
    <source>
        <dbReference type="Proteomes" id="UP000784880"/>
    </source>
</evidence>
<dbReference type="PANTHER" id="PTHR36113">
    <property type="entry name" value="LYASE, PUTATIVE-RELATED-RELATED"/>
    <property type="match status" value="1"/>
</dbReference>
<protein>
    <submittedName>
        <fullName evidence="2">VOC family protein</fullName>
    </submittedName>
</protein>